<proteinExistence type="predicted"/>
<dbReference type="InterPro" id="IPR015991">
    <property type="entry name" value="TatD/YcfH-like"/>
</dbReference>
<dbReference type="PANTHER" id="PTHR46124:SF2">
    <property type="entry name" value="D-AMINOACYL-TRNA DEACYLASE"/>
    <property type="match status" value="1"/>
</dbReference>
<dbReference type="EMBL" id="CP045798">
    <property type="protein sequence ID" value="QNB47274.1"/>
    <property type="molecule type" value="Genomic_DNA"/>
</dbReference>
<name>A0A7G6E5C0_THEFR</name>
<dbReference type="PIRSF" id="PIRSF005902">
    <property type="entry name" value="DNase_TatD"/>
    <property type="match status" value="1"/>
</dbReference>
<dbReference type="GO" id="GO:0004527">
    <property type="term" value="F:exonuclease activity"/>
    <property type="evidence" value="ECO:0007669"/>
    <property type="project" value="UniProtKB-KW"/>
</dbReference>
<keyword evidence="1 3" id="KW-0479">Metal-binding</keyword>
<dbReference type="CDD" id="cd01310">
    <property type="entry name" value="TatD_DNAse"/>
    <property type="match status" value="1"/>
</dbReference>
<feature type="binding site" evidence="3">
    <location>
        <position position="153"/>
    </location>
    <ligand>
        <name>a divalent metal cation</name>
        <dbReference type="ChEBI" id="CHEBI:60240"/>
        <label>2</label>
    </ligand>
</feature>
<feature type="binding site" evidence="3">
    <location>
        <position position="128"/>
    </location>
    <ligand>
        <name>a divalent metal cation</name>
        <dbReference type="ChEBI" id="CHEBI:60240"/>
        <label>2</label>
    </ligand>
</feature>
<dbReference type="InterPro" id="IPR032466">
    <property type="entry name" value="Metal_Hydrolase"/>
</dbReference>
<dbReference type="PROSITE" id="PS01137">
    <property type="entry name" value="TATD_1"/>
    <property type="match status" value="1"/>
</dbReference>
<dbReference type="FunFam" id="3.20.20.140:FF:000005">
    <property type="entry name" value="TatD family hydrolase"/>
    <property type="match status" value="1"/>
</dbReference>
<dbReference type="Pfam" id="PF01026">
    <property type="entry name" value="TatD_DNase"/>
    <property type="match status" value="1"/>
</dbReference>
<evidence type="ECO:0000313" key="5">
    <source>
        <dbReference type="Proteomes" id="UP000515847"/>
    </source>
</evidence>
<dbReference type="Gene3D" id="3.20.20.140">
    <property type="entry name" value="Metal-dependent hydrolases"/>
    <property type="match status" value="1"/>
</dbReference>
<dbReference type="NCBIfam" id="TIGR00010">
    <property type="entry name" value="YchF/TatD family DNA exonuclease"/>
    <property type="match status" value="1"/>
</dbReference>
<dbReference type="RefSeq" id="WP_034423140.1">
    <property type="nucleotide sequence ID" value="NZ_CP045798.1"/>
</dbReference>
<dbReference type="GO" id="GO:0005829">
    <property type="term" value="C:cytosol"/>
    <property type="evidence" value="ECO:0007669"/>
    <property type="project" value="TreeGrafter"/>
</dbReference>
<accession>A0A7G6E5C0</accession>
<dbReference type="GO" id="GO:0004536">
    <property type="term" value="F:DNA nuclease activity"/>
    <property type="evidence" value="ECO:0007669"/>
    <property type="project" value="InterPro"/>
</dbReference>
<dbReference type="SUPFAM" id="SSF51556">
    <property type="entry name" value="Metallo-dependent hydrolases"/>
    <property type="match status" value="1"/>
</dbReference>
<evidence type="ECO:0000256" key="1">
    <source>
        <dbReference type="ARBA" id="ARBA00022723"/>
    </source>
</evidence>
<gene>
    <name evidence="4" type="ORF">BR63_13830</name>
</gene>
<keyword evidence="2" id="KW-0378">Hydrolase</keyword>
<dbReference type="OrthoDB" id="9810005at2"/>
<evidence type="ECO:0000256" key="2">
    <source>
        <dbReference type="ARBA" id="ARBA00022801"/>
    </source>
</evidence>
<dbReference type="PANTHER" id="PTHR46124">
    <property type="entry name" value="D-AMINOACYL-TRNA DEACYLASE"/>
    <property type="match status" value="1"/>
</dbReference>
<feature type="binding site" evidence="3">
    <location>
        <position position="203"/>
    </location>
    <ligand>
        <name>a divalent metal cation</name>
        <dbReference type="ChEBI" id="CHEBI:60240"/>
        <label>1</label>
    </ligand>
</feature>
<dbReference type="KEGG" id="tfr:BR63_13830"/>
<keyword evidence="5" id="KW-1185">Reference proteome</keyword>
<sequence>MLFDTHAHLDDKQFAQDREEVIQRAKDGGVELIVNVGYNLASAKRTLALVEKYDFIYGSVGLHPHDAKDGDDRTLAELKRMAQHPKIVALGEMGLDYYWNHSPHEVQKEVFRKQIALAKELKLPIIIHDRDAHQDILNIVKEEGAKEVGGIFHCYSGSWPMAREVMKLGFYISLAGPVTFHNAQKPKEVVKEVPLDYLLIETDCPYLAPVPYRGRRNEPLYVAKVAEMIAEVKGIPVEKVAEATKENGKRVFRIK</sequence>
<dbReference type="AlphaFoldDB" id="A0A7G6E5C0"/>
<dbReference type="InterPro" id="IPR001130">
    <property type="entry name" value="TatD-like"/>
</dbReference>
<dbReference type="InterPro" id="IPR018228">
    <property type="entry name" value="DNase_TatD-rel_CS"/>
</dbReference>
<feature type="binding site" evidence="3">
    <location>
        <position position="92"/>
    </location>
    <ligand>
        <name>a divalent metal cation</name>
        <dbReference type="ChEBI" id="CHEBI:60240"/>
        <label>1</label>
    </ligand>
</feature>
<dbReference type="Proteomes" id="UP000515847">
    <property type="component" value="Chromosome"/>
</dbReference>
<evidence type="ECO:0000256" key="3">
    <source>
        <dbReference type="PIRSR" id="PIRSR005902-1"/>
    </source>
</evidence>
<organism evidence="4 5">
    <name type="scientific">Thermanaerosceptrum fracticalcis</name>
    <dbReference type="NCBI Taxonomy" id="1712410"/>
    <lineage>
        <taxon>Bacteria</taxon>
        <taxon>Bacillati</taxon>
        <taxon>Bacillota</taxon>
        <taxon>Clostridia</taxon>
        <taxon>Eubacteriales</taxon>
        <taxon>Peptococcaceae</taxon>
        <taxon>Thermanaerosceptrum</taxon>
    </lineage>
</organism>
<feature type="binding site" evidence="3">
    <location>
        <position position="6"/>
    </location>
    <ligand>
        <name>a divalent metal cation</name>
        <dbReference type="ChEBI" id="CHEBI:60240"/>
        <label>1</label>
    </ligand>
</feature>
<dbReference type="PROSITE" id="PS01091">
    <property type="entry name" value="TATD_3"/>
    <property type="match status" value="1"/>
</dbReference>
<feature type="binding site" evidence="3">
    <location>
        <position position="8"/>
    </location>
    <ligand>
        <name>a divalent metal cation</name>
        <dbReference type="ChEBI" id="CHEBI:60240"/>
        <label>1</label>
    </ligand>
</feature>
<protein>
    <submittedName>
        <fullName evidence="4">YchF/TatD family DNA exonuclease</fullName>
    </submittedName>
</protein>
<keyword evidence="4" id="KW-0269">Exonuclease</keyword>
<reference evidence="4 5" key="1">
    <citation type="journal article" date="2019" name="Front. Microbiol.">
        <title>Thermoanaerosceptrum fracticalcis gen. nov. sp. nov., a Novel Fumarate-Fermenting Microorganism From a Deep Fractured Carbonate Aquifer of the US Great Basin.</title>
        <authorList>
            <person name="Hamilton-Brehm S.D."/>
            <person name="Stewart L.E."/>
            <person name="Zavarin M."/>
            <person name="Caldwell M."/>
            <person name="Lawson P.A."/>
            <person name="Onstott T.C."/>
            <person name="Grzymski J."/>
            <person name="Neveux I."/>
            <person name="Lollar B.S."/>
            <person name="Russell C.E."/>
            <person name="Moser D.P."/>
        </authorList>
    </citation>
    <scope>NUCLEOTIDE SEQUENCE [LARGE SCALE GENOMIC DNA]</scope>
    <source>
        <strain evidence="4 5">DRI-13</strain>
    </source>
</reference>
<keyword evidence="4" id="KW-0540">Nuclease</keyword>
<dbReference type="GO" id="GO:0046872">
    <property type="term" value="F:metal ion binding"/>
    <property type="evidence" value="ECO:0007669"/>
    <property type="project" value="UniProtKB-KW"/>
</dbReference>
<evidence type="ECO:0000313" key="4">
    <source>
        <dbReference type="EMBL" id="QNB47274.1"/>
    </source>
</evidence>